<reference evidence="1" key="1">
    <citation type="submission" date="2016-07" db="EMBL/GenBank/DDBJ databases">
        <authorList>
            <person name="Bretaudeau A."/>
        </authorList>
    </citation>
    <scope>NUCLEOTIDE SEQUENCE</scope>
    <source>
        <strain evidence="1">Rice</strain>
        <tissue evidence="1">Whole body</tissue>
    </source>
</reference>
<accession>A0A2H1V366</accession>
<evidence type="ECO:0000313" key="1">
    <source>
        <dbReference type="EMBL" id="SOQ35290.1"/>
    </source>
</evidence>
<proteinExistence type="predicted"/>
<organism evidence="1">
    <name type="scientific">Spodoptera frugiperda</name>
    <name type="common">Fall armyworm</name>
    <dbReference type="NCBI Taxonomy" id="7108"/>
    <lineage>
        <taxon>Eukaryota</taxon>
        <taxon>Metazoa</taxon>
        <taxon>Ecdysozoa</taxon>
        <taxon>Arthropoda</taxon>
        <taxon>Hexapoda</taxon>
        <taxon>Insecta</taxon>
        <taxon>Pterygota</taxon>
        <taxon>Neoptera</taxon>
        <taxon>Endopterygota</taxon>
        <taxon>Lepidoptera</taxon>
        <taxon>Glossata</taxon>
        <taxon>Ditrysia</taxon>
        <taxon>Noctuoidea</taxon>
        <taxon>Noctuidae</taxon>
        <taxon>Amphipyrinae</taxon>
        <taxon>Spodoptera</taxon>
    </lineage>
</organism>
<dbReference type="EMBL" id="ODYU01000457">
    <property type="protein sequence ID" value="SOQ35290.1"/>
    <property type="molecule type" value="Genomic_DNA"/>
</dbReference>
<gene>
    <name evidence="1" type="ORF">SFRICE_007855</name>
</gene>
<protein>
    <submittedName>
        <fullName evidence="1">SFRICE_007855</fullName>
    </submittedName>
</protein>
<dbReference type="AlphaFoldDB" id="A0A2H1V366"/>
<sequence length="119" mass="13190">MNDSGKGVFWSLTCVPYWVVSRPVVSPNACDRLGLISGYGAATRHDSAFIEEGYRLGTLRSIGTEQSSVTLTVNTNLTTPLKPKSIKPFRLQRVPNNYTYIGTKQQQQIPEAAMRAQLE</sequence>
<name>A0A2H1V366_SPOFR</name>